<dbReference type="STRING" id="9646.ENSAMEP00000015464"/>
<feature type="region of interest" description="Disordered" evidence="2">
    <location>
        <begin position="249"/>
        <end position="290"/>
    </location>
</feature>
<accession>G1M7Z4</accession>
<evidence type="ECO:0000313" key="5">
    <source>
        <dbReference type="Proteomes" id="UP000008912"/>
    </source>
</evidence>
<feature type="region of interest" description="Disordered" evidence="2">
    <location>
        <begin position="395"/>
        <end position="438"/>
    </location>
</feature>
<feature type="compositionally biased region" description="Polar residues" evidence="2">
    <location>
        <begin position="271"/>
        <end position="286"/>
    </location>
</feature>
<reference evidence="4" key="2">
    <citation type="submission" date="2025-08" db="UniProtKB">
        <authorList>
            <consortium name="Ensembl"/>
        </authorList>
    </citation>
    <scope>IDENTIFICATION</scope>
</reference>
<feature type="compositionally biased region" description="Basic and acidic residues" evidence="2">
    <location>
        <begin position="96"/>
        <end position="106"/>
    </location>
</feature>
<evidence type="ECO:0000256" key="2">
    <source>
        <dbReference type="SAM" id="MobiDB-lite"/>
    </source>
</evidence>
<dbReference type="InterPro" id="IPR027882">
    <property type="entry name" value="SOGA1/2-like_CC"/>
</dbReference>
<dbReference type="RefSeq" id="XP_002927552.2">
    <property type="nucleotide sequence ID" value="XM_002927506.4"/>
</dbReference>
<evidence type="ECO:0000313" key="4">
    <source>
        <dbReference type="Ensembl" id="ENSAMEP00000015464.2"/>
    </source>
</evidence>
<feature type="compositionally biased region" description="Basic and acidic residues" evidence="2">
    <location>
        <begin position="249"/>
        <end position="260"/>
    </location>
</feature>
<dbReference type="GeneTree" id="ENSGT00390000001962"/>
<dbReference type="PANTHER" id="PTHR15705:SF1">
    <property type="entry name" value="RIKEN CDNA 9330159F19 GENE"/>
    <property type="match status" value="1"/>
</dbReference>
<dbReference type="OrthoDB" id="9519728at2759"/>
<feature type="compositionally biased region" description="Basic and acidic residues" evidence="2">
    <location>
        <begin position="410"/>
        <end position="425"/>
    </location>
</feature>
<feature type="region of interest" description="Disordered" evidence="2">
    <location>
        <begin position="657"/>
        <end position="696"/>
    </location>
</feature>
<organism evidence="4 5">
    <name type="scientific">Ailuropoda melanoleuca</name>
    <name type="common">Giant panda</name>
    <dbReference type="NCBI Taxonomy" id="9646"/>
    <lineage>
        <taxon>Eukaryota</taxon>
        <taxon>Metazoa</taxon>
        <taxon>Chordata</taxon>
        <taxon>Craniata</taxon>
        <taxon>Vertebrata</taxon>
        <taxon>Euteleostomi</taxon>
        <taxon>Mammalia</taxon>
        <taxon>Eutheria</taxon>
        <taxon>Laurasiatheria</taxon>
        <taxon>Carnivora</taxon>
        <taxon>Caniformia</taxon>
        <taxon>Ursidae</taxon>
        <taxon>Ailuropoda</taxon>
    </lineage>
</organism>
<evidence type="ECO:0000259" key="3">
    <source>
        <dbReference type="Pfam" id="PF14818"/>
    </source>
</evidence>
<sequence length="710" mass="80660">MDLHKQWENTEANWHKEKMELLDQFDKERKEWESQWKIMQKKIEELCHEVKLRRKINMNERAKIISHDREKASQDRVLESSPNYPNSGRCEFTGMNHRDGREKENKTEQSLLCEGNQMCKEPKATKKSKVGFTDPLATNNQKECEACPGLRTLREESRSCSGALNLALEELAKVSEELCNFQEEIRKRSNHRRMKSDSFLQEMPNVINMPQRDHMSKDGQGILPINLEKETQKNRKDLSTNVLQSNSMKRHELDTIDLQRNEIPPLPPPRSTSRNFPSSYSEQAQESLKEGLNHNSQVAQEDRGDRNCSPHCLSRHNEMPMLCLNEGKTLKDGIMFQTLKDGIMFQTLKDGIMFPSLAPEAKIDNKPPCNANTGLSMWSYDTGISAKSSPSTSWFRKTCATPSQPQCEEIPDHPPKSRPDLHTSSDYRSSVTESSGPLKSFSCGFKRTTRNEKLAAKTDEFNRIVFRTDRNCRAIQQNQSYSESSEDLKPCDTLIPHIGNISENDSASDILKTSAYVPVPRENVPDNPTKIPTKGLVRQMQEHMSPSSYRSVLQEHDWRPSNLSGRPRSADPRSNYGVVEKLLKTYETSTGSALQNSKCFQDNWTRCNSEVSGGPALSQHLEVLQLEQELQQKPAMCGAQQVKRGVDWRKITEESMAVKSSHGKGFSRPARPANRRLPSRWASRSPSAPPALRRTAPSCSISLRSAASMV</sequence>
<dbReference type="Proteomes" id="UP000008912">
    <property type="component" value="Unassembled WGS sequence"/>
</dbReference>
<dbReference type="Pfam" id="PF14818">
    <property type="entry name" value="SOGA1-2-like_CC"/>
    <property type="match status" value="1"/>
</dbReference>
<feature type="compositionally biased region" description="Basic and acidic residues" evidence="2">
    <location>
        <begin position="67"/>
        <end position="78"/>
    </location>
</feature>
<feature type="compositionally biased region" description="Low complexity" evidence="2">
    <location>
        <begin position="679"/>
        <end position="696"/>
    </location>
</feature>
<gene>
    <name evidence="4" type="primary">KIAA0408</name>
</gene>
<feature type="region of interest" description="Disordered" evidence="2">
    <location>
        <begin position="67"/>
        <end position="106"/>
    </location>
</feature>
<reference evidence="4 5" key="1">
    <citation type="journal article" date="2010" name="Nature">
        <title>The sequence and de novo assembly of the giant panda genome.</title>
        <authorList>
            <person name="Li R."/>
            <person name="Fan W."/>
            <person name="Tian G."/>
            <person name="Zhu H."/>
            <person name="He L."/>
            <person name="Cai J."/>
            <person name="Huang Q."/>
            <person name="Cai Q."/>
            <person name="Li B."/>
            <person name="Bai Y."/>
            <person name="Zhang Z."/>
            <person name="Zhang Y."/>
            <person name="Wang W."/>
            <person name="Li J."/>
            <person name="Wei F."/>
            <person name="Li H."/>
            <person name="Jian M."/>
            <person name="Li J."/>
            <person name="Zhang Z."/>
            <person name="Nielsen R."/>
            <person name="Li D."/>
            <person name="Gu W."/>
            <person name="Yang Z."/>
            <person name="Xuan Z."/>
            <person name="Ryder O.A."/>
            <person name="Leung F.C."/>
            <person name="Zhou Y."/>
            <person name="Cao J."/>
            <person name="Sun X."/>
            <person name="Fu Y."/>
            <person name="Fang X."/>
            <person name="Guo X."/>
            <person name="Wang B."/>
            <person name="Hou R."/>
            <person name="Shen F."/>
            <person name="Mu B."/>
            <person name="Ni P."/>
            <person name="Lin R."/>
            <person name="Qian W."/>
            <person name="Wang G."/>
            <person name="Yu C."/>
            <person name="Nie W."/>
            <person name="Wang J."/>
            <person name="Wu Z."/>
            <person name="Liang H."/>
            <person name="Min J."/>
            <person name="Wu Q."/>
            <person name="Cheng S."/>
            <person name="Ruan J."/>
            <person name="Wang M."/>
            <person name="Shi Z."/>
            <person name="Wen M."/>
            <person name="Liu B."/>
            <person name="Ren X."/>
            <person name="Zheng H."/>
            <person name="Dong D."/>
            <person name="Cook K."/>
            <person name="Shan G."/>
            <person name="Zhang H."/>
            <person name="Kosiol C."/>
            <person name="Xie X."/>
            <person name="Lu Z."/>
            <person name="Zheng H."/>
            <person name="Li Y."/>
            <person name="Steiner C.C."/>
            <person name="Lam T.T."/>
            <person name="Lin S."/>
            <person name="Zhang Q."/>
            <person name="Li G."/>
            <person name="Tian J."/>
            <person name="Gong T."/>
            <person name="Liu H."/>
            <person name="Zhang D."/>
            <person name="Fang L."/>
            <person name="Ye C."/>
            <person name="Zhang J."/>
            <person name="Hu W."/>
            <person name="Xu A."/>
            <person name="Ren Y."/>
            <person name="Zhang G."/>
            <person name="Bruford M.W."/>
            <person name="Li Q."/>
            <person name="Ma L."/>
            <person name="Guo Y."/>
            <person name="An N."/>
            <person name="Hu Y."/>
            <person name="Zheng Y."/>
            <person name="Shi Y."/>
            <person name="Li Z."/>
            <person name="Liu Q."/>
            <person name="Chen Y."/>
            <person name="Zhao J."/>
            <person name="Qu N."/>
            <person name="Zhao S."/>
            <person name="Tian F."/>
            <person name="Wang X."/>
            <person name="Wang H."/>
            <person name="Xu L."/>
            <person name="Liu X."/>
            <person name="Vinar T."/>
            <person name="Wang Y."/>
            <person name="Lam T.W."/>
            <person name="Yiu S.M."/>
            <person name="Liu S."/>
            <person name="Zhang H."/>
            <person name="Li D."/>
            <person name="Huang Y."/>
            <person name="Wang X."/>
            <person name="Yang G."/>
            <person name="Jiang Z."/>
            <person name="Wang J."/>
            <person name="Qin N."/>
            <person name="Li L."/>
            <person name="Li J."/>
            <person name="Bolund L."/>
            <person name="Kristiansen K."/>
            <person name="Wong G.K."/>
            <person name="Olson M."/>
            <person name="Zhang X."/>
            <person name="Li S."/>
            <person name="Yang H."/>
            <person name="Wang J."/>
            <person name="Wang J."/>
        </authorList>
    </citation>
    <scope>NUCLEOTIDE SEQUENCE [LARGE SCALE GENOMIC DNA]</scope>
</reference>
<name>G1M7Z4_AILME</name>
<keyword evidence="1" id="KW-0175">Coiled coil</keyword>
<evidence type="ECO:0000256" key="1">
    <source>
        <dbReference type="ARBA" id="ARBA00023054"/>
    </source>
</evidence>
<keyword evidence="5" id="KW-1185">Reference proteome</keyword>
<feature type="compositionally biased region" description="Polar residues" evidence="2">
    <location>
        <begin position="426"/>
        <end position="437"/>
    </location>
</feature>
<reference evidence="4" key="3">
    <citation type="submission" date="2025-09" db="UniProtKB">
        <authorList>
            <consortium name="Ensembl"/>
        </authorList>
    </citation>
    <scope>IDENTIFICATION</scope>
</reference>
<dbReference type="eggNOG" id="ENOG502RJ9I">
    <property type="taxonomic scope" value="Eukaryota"/>
</dbReference>
<dbReference type="AlphaFoldDB" id="G1M7Z4"/>
<protein>
    <submittedName>
        <fullName evidence="4">KIAA0408</fullName>
    </submittedName>
</protein>
<feature type="region of interest" description="Disordered" evidence="2">
    <location>
        <begin position="546"/>
        <end position="574"/>
    </location>
</feature>
<dbReference type="PANTHER" id="PTHR15705">
    <property type="entry name" value="MCG7194, ISOFORM CRA_A"/>
    <property type="match status" value="1"/>
</dbReference>
<dbReference type="HOGENOM" id="CLU_024871_0_0_1"/>
<dbReference type="CTD" id="9729"/>
<proteinExistence type="predicted"/>
<dbReference type="Ensembl" id="ENSAMET00000016107.2">
    <property type="protein sequence ID" value="ENSAMEP00000015464.2"/>
    <property type="gene ID" value="ENSAMEG00000014681.2"/>
</dbReference>
<dbReference type="InParanoid" id="G1M7Z4"/>
<dbReference type="KEGG" id="aml:100480377"/>
<feature type="compositionally biased region" description="Polar residues" evidence="2">
    <location>
        <begin position="395"/>
        <end position="406"/>
    </location>
</feature>
<dbReference type="GeneID" id="100480377"/>
<feature type="domain" description="SOGA 1/2-like coiled-coil" evidence="3">
    <location>
        <begin position="1"/>
        <end position="54"/>
    </location>
</feature>